<feature type="coiled-coil region" evidence="1">
    <location>
        <begin position="34"/>
        <end position="61"/>
    </location>
</feature>
<proteinExistence type="predicted"/>
<dbReference type="Gene3D" id="3.80.10.10">
    <property type="entry name" value="Ribonuclease Inhibitor"/>
    <property type="match status" value="1"/>
</dbReference>
<protein>
    <recommendedName>
        <fullName evidence="4">F-box domain-containing protein</fullName>
    </recommendedName>
</protein>
<dbReference type="Proteomes" id="UP001219525">
    <property type="component" value="Unassembled WGS sequence"/>
</dbReference>
<dbReference type="EMBL" id="JARJCW010000006">
    <property type="protein sequence ID" value="KAJ7223557.1"/>
    <property type="molecule type" value="Genomic_DNA"/>
</dbReference>
<comment type="caution">
    <text evidence="2">The sequence shown here is derived from an EMBL/GenBank/DDBJ whole genome shotgun (WGS) entry which is preliminary data.</text>
</comment>
<keyword evidence="1" id="KW-0175">Coiled coil</keyword>
<reference evidence="2" key="1">
    <citation type="submission" date="2023-03" db="EMBL/GenBank/DDBJ databases">
        <title>Massive genome expansion in bonnet fungi (Mycena s.s.) driven by repeated elements and novel gene families across ecological guilds.</title>
        <authorList>
            <consortium name="Lawrence Berkeley National Laboratory"/>
            <person name="Harder C.B."/>
            <person name="Miyauchi S."/>
            <person name="Viragh M."/>
            <person name="Kuo A."/>
            <person name="Thoen E."/>
            <person name="Andreopoulos B."/>
            <person name="Lu D."/>
            <person name="Skrede I."/>
            <person name="Drula E."/>
            <person name="Henrissat B."/>
            <person name="Morin E."/>
            <person name="Kohler A."/>
            <person name="Barry K."/>
            <person name="LaButti K."/>
            <person name="Morin E."/>
            <person name="Salamov A."/>
            <person name="Lipzen A."/>
            <person name="Mereny Z."/>
            <person name="Hegedus B."/>
            <person name="Baldrian P."/>
            <person name="Stursova M."/>
            <person name="Weitz H."/>
            <person name="Taylor A."/>
            <person name="Grigoriev I.V."/>
            <person name="Nagy L.G."/>
            <person name="Martin F."/>
            <person name="Kauserud H."/>
        </authorList>
    </citation>
    <scope>NUCLEOTIDE SEQUENCE</scope>
    <source>
        <strain evidence="2">9144</strain>
    </source>
</reference>
<dbReference type="InterPro" id="IPR032675">
    <property type="entry name" value="LRR_dom_sf"/>
</dbReference>
<accession>A0AAD6YMG6</accession>
<evidence type="ECO:0000313" key="2">
    <source>
        <dbReference type="EMBL" id="KAJ7223557.1"/>
    </source>
</evidence>
<name>A0AAD6YMG6_9AGAR</name>
<evidence type="ECO:0008006" key="4">
    <source>
        <dbReference type="Google" id="ProtNLM"/>
    </source>
</evidence>
<dbReference type="SUPFAM" id="SSF52047">
    <property type="entry name" value="RNI-like"/>
    <property type="match status" value="1"/>
</dbReference>
<sequence length="501" mass="56308">MSIQNGSDRPGVSSSFSIKLPDSQLSTQERRAALAKVKSQIALHKKSIEVLEKEREELEKDLSLVVYPVLTLPVEMTSRIFLQCLPSHGHVAPSPTTAPLLLAQICRHWREVALSTSRLWSSLYLSGGSFRFDNERWRNLLQTWFARAEGSPLSLGLRLLRVASPALLDLVSSHASQIQRLDLHMEPEQFQKSCPFLTPFPLLQHLATTHSDSEDVRNLLIASPLIRELCLLCDSELDFLVDQSLPFLTHLEVTTITAEMFLAILRNFPALSHLKCSYDPDSFSIPDASTPITFPHLSSFHTNGSSILPLVAFPSLCCLEIGCDAEVEPDVVQEFITRSSCTIRHLVISFEDEEPDEIVDCLSIFPSISVLKVTECPKIALLSLIDYLSSPTLMPWLTDISICSDIMSSNIERDCYDALFKMLHHRRHPLQAAILRRFHIKFSSDQDDCSQIWRPGYLTAQALEQLLEDGLDFGVSVECEDVESPVWPATYVLIEPEPVFP</sequence>
<evidence type="ECO:0000256" key="1">
    <source>
        <dbReference type="SAM" id="Coils"/>
    </source>
</evidence>
<dbReference type="AlphaFoldDB" id="A0AAD6YMG6"/>
<gene>
    <name evidence="2" type="ORF">GGX14DRAFT_658502</name>
</gene>
<keyword evidence="3" id="KW-1185">Reference proteome</keyword>
<organism evidence="2 3">
    <name type="scientific">Mycena pura</name>
    <dbReference type="NCBI Taxonomy" id="153505"/>
    <lineage>
        <taxon>Eukaryota</taxon>
        <taxon>Fungi</taxon>
        <taxon>Dikarya</taxon>
        <taxon>Basidiomycota</taxon>
        <taxon>Agaricomycotina</taxon>
        <taxon>Agaricomycetes</taxon>
        <taxon>Agaricomycetidae</taxon>
        <taxon>Agaricales</taxon>
        <taxon>Marasmiineae</taxon>
        <taxon>Mycenaceae</taxon>
        <taxon>Mycena</taxon>
    </lineage>
</organism>
<evidence type="ECO:0000313" key="3">
    <source>
        <dbReference type="Proteomes" id="UP001219525"/>
    </source>
</evidence>